<dbReference type="AlphaFoldDB" id="A0A1B2ERV2"/>
<proteinExistence type="predicted"/>
<sequence>MDESFSPTIFLYGMALVFAVGKAFTLTIWRTLPKPRPGLKHEMLQAWKKRRFQKQAAKNAVEHPRSEWTADNPLSSTNEATGEPHAAAPPPEKEAMLQPRPNAHF</sequence>
<reference evidence="3" key="1">
    <citation type="submission" date="2016-07" db="EMBL/GenBank/DDBJ databases">
        <title>Microvirga ossetica sp. nov. a new species of rhizobia isolated from root nodules of the legume species Vicia alpestris Steven originated from North Ossetia region in the Caucasus.</title>
        <authorList>
            <person name="Safronova V.I."/>
            <person name="Kuznetsova I.G."/>
            <person name="Sazanova A.L."/>
            <person name="Belimov A."/>
            <person name="Andronov E."/>
            <person name="Osledkin Y.S."/>
            <person name="Onishchuk O.P."/>
            <person name="Kurchak O.N."/>
            <person name="Shaposhnikov A.I."/>
            <person name="Willems A."/>
            <person name="Tikhonovich I.A."/>
        </authorList>
    </citation>
    <scope>NUCLEOTIDE SEQUENCE [LARGE SCALE GENOMIC DNA]</scope>
    <source>
        <strain evidence="3">V5/3M</strain>
        <plasmid evidence="3">unnamed1</plasmid>
    </source>
</reference>
<feature type="transmembrane region" description="Helical" evidence="2">
    <location>
        <begin position="12"/>
        <end position="32"/>
    </location>
</feature>
<evidence type="ECO:0000256" key="2">
    <source>
        <dbReference type="SAM" id="Phobius"/>
    </source>
</evidence>
<organism evidence="3">
    <name type="scientific">Microvirga ossetica</name>
    <dbReference type="NCBI Taxonomy" id="1882682"/>
    <lineage>
        <taxon>Bacteria</taxon>
        <taxon>Pseudomonadati</taxon>
        <taxon>Pseudomonadota</taxon>
        <taxon>Alphaproteobacteria</taxon>
        <taxon>Hyphomicrobiales</taxon>
        <taxon>Methylobacteriaceae</taxon>
        <taxon>Microvirga</taxon>
    </lineage>
</organism>
<keyword evidence="2" id="KW-0812">Transmembrane</keyword>
<dbReference type="RefSeq" id="WP_099513793.1">
    <property type="nucleotide sequence ID" value="NZ_CP016617.1"/>
</dbReference>
<geneLocation type="plasmid" evidence="3">
    <name>unnamed1</name>
</geneLocation>
<dbReference type="EMBL" id="CP016617">
    <property type="protein sequence ID" value="ANY82689.1"/>
    <property type="molecule type" value="Genomic_DNA"/>
</dbReference>
<accession>A0A1B2ERV2</accession>
<gene>
    <name evidence="3" type="ORF">BB934_31010</name>
</gene>
<dbReference type="OrthoDB" id="8021065at2"/>
<name>A0A1B2ERV2_9HYPH</name>
<keyword evidence="3" id="KW-0614">Plasmid</keyword>
<keyword evidence="2" id="KW-1133">Transmembrane helix</keyword>
<evidence type="ECO:0000313" key="3">
    <source>
        <dbReference type="EMBL" id="ANY82689.1"/>
    </source>
</evidence>
<feature type="region of interest" description="Disordered" evidence="1">
    <location>
        <begin position="51"/>
        <end position="105"/>
    </location>
</feature>
<evidence type="ECO:0000256" key="1">
    <source>
        <dbReference type="SAM" id="MobiDB-lite"/>
    </source>
</evidence>
<protein>
    <submittedName>
        <fullName evidence="3">Uncharacterized protein</fullName>
    </submittedName>
</protein>
<dbReference type="KEGG" id="moc:BB934_31010"/>
<keyword evidence="2" id="KW-0472">Membrane</keyword>